<protein>
    <recommendedName>
        <fullName evidence="10">Odorant receptor</fullName>
    </recommendedName>
</protein>
<reference evidence="11" key="1">
    <citation type="journal article" date="2018" name="Sci. Rep.">
        <title>Identification and expression analysis of putative chemoreception genes from Cyrtorhinus lividipennis (Hemiptera: Miridae) antennal transcriptome.</title>
        <authorList>
            <person name="Wang G.Y."/>
            <person name="Zhu J.L."/>
            <person name="Zhou W.W."/>
            <person name="Liu S."/>
            <person name="Khairul Q.M."/>
            <person name="Ansari N.A."/>
            <person name="Zhu Z.R."/>
        </authorList>
    </citation>
    <scope>NUCLEOTIDE SEQUENCE</scope>
</reference>
<evidence type="ECO:0000256" key="9">
    <source>
        <dbReference type="ARBA" id="ARBA00023224"/>
    </source>
</evidence>
<keyword evidence="8 10" id="KW-0675">Receptor</keyword>
<dbReference type="GO" id="GO:0004984">
    <property type="term" value="F:olfactory receptor activity"/>
    <property type="evidence" value="ECO:0007669"/>
    <property type="project" value="InterPro"/>
</dbReference>
<evidence type="ECO:0000256" key="2">
    <source>
        <dbReference type="ARBA" id="ARBA00022475"/>
    </source>
</evidence>
<evidence type="ECO:0000256" key="7">
    <source>
        <dbReference type="ARBA" id="ARBA00023136"/>
    </source>
</evidence>
<feature type="transmembrane region" description="Helical" evidence="10">
    <location>
        <begin position="158"/>
        <end position="179"/>
    </location>
</feature>
<dbReference type="GO" id="GO:0005549">
    <property type="term" value="F:odorant binding"/>
    <property type="evidence" value="ECO:0007669"/>
    <property type="project" value="InterPro"/>
</dbReference>
<keyword evidence="3 10" id="KW-0716">Sensory transduction</keyword>
<feature type="transmembrane region" description="Helical" evidence="10">
    <location>
        <begin position="226"/>
        <end position="252"/>
    </location>
</feature>
<comment type="subcellular location">
    <subcellularLocation>
        <location evidence="1 10">Cell membrane</location>
        <topology evidence="1 10">Multi-pass membrane protein</topology>
    </subcellularLocation>
</comment>
<proteinExistence type="evidence at transcript level"/>
<evidence type="ECO:0000256" key="6">
    <source>
        <dbReference type="ARBA" id="ARBA00022989"/>
    </source>
</evidence>
<dbReference type="PANTHER" id="PTHR21137">
    <property type="entry name" value="ODORANT RECEPTOR"/>
    <property type="match status" value="1"/>
</dbReference>
<keyword evidence="5 10" id="KW-0552">Olfaction</keyword>
<reference evidence="11" key="2">
    <citation type="submission" date="2018-01" db="EMBL/GenBank/DDBJ databases">
        <authorList>
            <person name="Gaut B.S."/>
            <person name="Morton B.R."/>
            <person name="Clegg M.T."/>
            <person name="Duvall M.R."/>
        </authorList>
    </citation>
    <scope>NUCLEOTIDE SEQUENCE</scope>
</reference>
<comment type="similarity">
    <text evidence="10">Belongs to the insect chemoreceptor superfamily. Heteromeric odorant receptor channel (TC 1.A.69) family.</text>
</comment>
<dbReference type="Pfam" id="PF02949">
    <property type="entry name" value="7tm_6"/>
    <property type="match status" value="1"/>
</dbReference>
<sequence length="434" mass="49065">MSGEIDKIYNAPMFTLPSPWQALDTADKKIALKKGYSVSGGWIMEFSGLYLGQAARPIIGFMVAITANFMMGSAAYFAFVLDHDLECASEGLHLLVMTSNMMWITMNFLWYRPIVDELYTAIGAGFFSYGDTIDEVTQKEMDNAISEMRKKKKVFMKVFGGIVMSCGSMLFVKCLVAYFRFGHRVDGEGGTVLRRQVVPVWFFGVDKWPGYLFACFMAYSMQAWNMLTIVGSVLPMIAFFEEMIAQLLLVGIGLRRLVRRAKHVLNTKYQSNDKILFQKCMEDSLKASIQHHIVVLEMCAKLKQLLMVPLMTIVFGSALLLCMQGYVIIEDTVPLLVKIASSVFLMAELIYTFLFSIYGETLTNASEDIGNQLYLANWIQFSNALRPYYAMIKFRCSRPVRISAGGFIVVDLKSFLNVLSTSYTYVNLMLSSRK</sequence>
<evidence type="ECO:0000256" key="4">
    <source>
        <dbReference type="ARBA" id="ARBA00022692"/>
    </source>
</evidence>
<dbReference type="GO" id="GO:0007165">
    <property type="term" value="P:signal transduction"/>
    <property type="evidence" value="ECO:0007669"/>
    <property type="project" value="UniProtKB-KW"/>
</dbReference>
<name>A0A346TI17_9HEMI</name>
<keyword evidence="6 10" id="KW-1133">Transmembrane helix</keyword>
<evidence type="ECO:0000256" key="1">
    <source>
        <dbReference type="ARBA" id="ARBA00004651"/>
    </source>
</evidence>
<dbReference type="EMBL" id="MG770197">
    <property type="protein sequence ID" value="AXU25100.1"/>
    <property type="molecule type" value="mRNA"/>
</dbReference>
<feature type="transmembrane region" description="Helical" evidence="10">
    <location>
        <begin position="58"/>
        <end position="79"/>
    </location>
</feature>
<accession>A0A346TI17</accession>
<dbReference type="InterPro" id="IPR004117">
    <property type="entry name" value="7tm6_olfct_rcpt"/>
</dbReference>
<feature type="transmembrane region" description="Helical" evidence="10">
    <location>
        <begin position="335"/>
        <end position="358"/>
    </location>
</feature>
<keyword evidence="2" id="KW-1003">Cell membrane</keyword>
<organism evidence="11">
    <name type="scientific">Cyrtorhinus lividipennis</name>
    <dbReference type="NCBI Taxonomy" id="1032904"/>
    <lineage>
        <taxon>Eukaryota</taxon>
        <taxon>Metazoa</taxon>
        <taxon>Ecdysozoa</taxon>
        <taxon>Arthropoda</taxon>
        <taxon>Hexapoda</taxon>
        <taxon>Insecta</taxon>
        <taxon>Pterygota</taxon>
        <taxon>Neoptera</taxon>
        <taxon>Paraneoptera</taxon>
        <taxon>Hemiptera</taxon>
        <taxon>Heteroptera</taxon>
        <taxon>Panheteroptera</taxon>
        <taxon>Cimicomorpha</taxon>
        <taxon>Miridae</taxon>
        <taxon>Orthotylini</taxon>
        <taxon>Cyrtorhinus</taxon>
    </lineage>
</organism>
<evidence type="ECO:0000256" key="8">
    <source>
        <dbReference type="ARBA" id="ARBA00023170"/>
    </source>
</evidence>
<evidence type="ECO:0000313" key="11">
    <source>
        <dbReference type="EMBL" id="AXU25100.1"/>
    </source>
</evidence>
<keyword evidence="7 10" id="KW-0472">Membrane</keyword>
<keyword evidence="4 10" id="KW-0812">Transmembrane</keyword>
<feature type="transmembrane region" description="Helical" evidence="10">
    <location>
        <begin position="91"/>
        <end position="111"/>
    </location>
</feature>
<comment type="caution">
    <text evidence="10">Lacks conserved residue(s) required for the propagation of feature annotation.</text>
</comment>
<keyword evidence="9 10" id="KW-0807">Transducer</keyword>
<dbReference type="AlphaFoldDB" id="A0A346TI17"/>
<evidence type="ECO:0000256" key="5">
    <source>
        <dbReference type="ARBA" id="ARBA00022725"/>
    </source>
</evidence>
<evidence type="ECO:0000256" key="3">
    <source>
        <dbReference type="ARBA" id="ARBA00022606"/>
    </source>
</evidence>
<dbReference type="GO" id="GO:0005886">
    <property type="term" value="C:plasma membrane"/>
    <property type="evidence" value="ECO:0007669"/>
    <property type="project" value="UniProtKB-SubCell"/>
</dbReference>
<dbReference type="PANTHER" id="PTHR21137:SF35">
    <property type="entry name" value="ODORANT RECEPTOR 19A-RELATED"/>
    <property type="match status" value="1"/>
</dbReference>
<feature type="transmembrane region" description="Helical" evidence="10">
    <location>
        <begin position="305"/>
        <end position="329"/>
    </location>
</feature>
<evidence type="ECO:0000256" key="10">
    <source>
        <dbReference type="RuleBase" id="RU351113"/>
    </source>
</evidence>